<dbReference type="AlphaFoldDB" id="A0A8J2RQX0"/>
<proteinExistence type="predicted"/>
<dbReference type="Gene3D" id="1.10.10.2590">
    <property type="entry name" value="BEN domain"/>
    <property type="match status" value="1"/>
</dbReference>
<evidence type="ECO:0000313" key="3">
    <source>
        <dbReference type="EMBL" id="CAH0107302.1"/>
    </source>
</evidence>
<comment type="caution">
    <text evidence="3">The sequence shown here is derived from an EMBL/GenBank/DDBJ whole genome shotgun (WGS) entry which is preliminary data.</text>
</comment>
<evidence type="ECO:0000256" key="2">
    <source>
        <dbReference type="SAM" id="MobiDB-lite"/>
    </source>
</evidence>
<evidence type="ECO:0000256" key="1">
    <source>
        <dbReference type="SAM" id="Coils"/>
    </source>
</evidence>
<evidence type="ECO:0008006" key="5">
    <source>
        <dbReference type="Google" id="ProtNLM"/>
    </source>
</evidence>
<feature type="compositionally biased region" description="Basic and acidic residues" evidence="2">
    <location>
        <begin position="304"/>
        <end position="316"/>
    </location>
</feature>
<dbReference type="Proteomes" id="UP000789390">
    <property type="component" value="Unassembled WGS sequence"/>
</dbReference>
<reference evidence="3" key="1">
    <citation type="submission" date="2021-11" db="EMBL/GenBank/DDBJ databases">
        <authorList>
            <person name="Schell T."/>
        </authorList>
    </citation>
    <scope>NUCLEOTIDE SEQUENCE</scope>
    <source>
        <strain evidence="3">M5</strain>
    </source>
</reference>
<feature type="region of interest" description="Disordered" evidence="2">
    <location>
        <begin position="250"/>
        <end position="316"/>
    </location>
</feature>
<accession>A0A8J2RQX0</accession>
<dbReference type="EMBL" id="CAKKLH010000268">
    <property type="protein sequence ID" value="CAH0107302.1"/>
    <property type="molecule type" value="Genomic_DNA"/>
</dbReference>
<organism evidence="3 4">
    <name type="scientific">Daphnia galeata</name>
    <dbReference type="NCBI Taxonomy" id="27404"/>
    <lineage>
        <taxon>Eukaryota</taxon>
        <taxon>Metazoa</taxon>
        <taxon>Ecdysozoa</taxon>
        <taxon>Arthropoda</taxon>
        <taxon>Crustacea</taxon>
        <taxon>Branchiopoda</taxon>
        <taxon>Diplostraca</taxon>
        <taxon>Cladocera</taxon>
        <taxon>Anomopoda</taxon>
        <taxon>Daphniidae</taxon>
        <taxon>Daphnia</taxon>
    </lineage>
</organism>
<feature type="compositionally biased region" description="Acidic residues" evidence="2">
    <location>
        <begin position="268"/>
        <end position="282"/>
    </location>
</feature>
<feature type="region of interest" description="Disordered" evidence="2">
    <location>
        <begin position="428"/>
        <end position="448"/>
    </location>
</feature>
<feature type="coiled-coil region" evidence="1">
    <location>
        <begin position="349"/>
        <end position="397"/>
    </location>
</feature>
<gene>
    <name evidence="3" type="ORF">DGAL_LOCUS10594</name>
</gene>
<keyword evidence="1" id="KW-0175">Coiled coil</keyword>
<evidence type="ECO:0000313" key="4">
    <source>
        <dbReference type="Proteomes" id="UP000789390"/>
    </source>
</evidence>
<feature type="region of interest" description="Disordered" evidence="2">
    <location>
        <begin position="181"/>
        <end position="230"/>
    </location>
</feature>
<keyword evidence="4" id="KW-1185">Reference proteome</keyword>
<dbReference type="OrthoDB" id="6395555at2759"/>
<name>A0A8J2RQX0_9CRUS</name>
<protein>
    <recommendedName>
        <fullName evidence="5">BEN domain-containing protein</fullName>
    </recommendedName>
</protein>
<sequence length="597" mass="66123">MPVQDGIIALIKLTAKLTKDTEKAEAAVVLGELSKADESLRDRLFVLQMTKNTVQKNPPGLYILVTASDGVFITSPSSFFRPKLPLPISETKEDCETLLNSWIASKKAVAFRWDSTSKTEWNLFSYSKDFTDGDGQHIFKSGVVNSFSESSKEISAERNKILLELHGKEALKTNAGKKAHIYPTSKCPTPGIRKSPRKLVNVQQSKEDSAVKQKTVPVKPKSTSLAKPKAAVSSAVPFLQKAIESVATVPEKQGVKRKLQYPESSDLNFDEDKPDSEKEDDFLGSIKLTSSESSKPADVSPRNEYQKEAEAHEDQDFDIISEKENSEAQKQLLSGSDKVENLNCKDIIIEELRKENESLRGKNRDLEEKVTDYYNTIASKELEIIELREKIEGLEKEEPIVLVREMKETLEGMKNLVGNIISSPAVHIMQQNGQPPGPPGARSQYLSSPSSSSCHIGAKLVKLWGDVFICESVPKKVKTILKSSGQTEFSRNRAVTAILENLFSPDQLANMSLSGRKSPGIPDAIPKPKIPEKIQEAIHNFMQAAWDEAFSIKDEKGNVTTMAVLSTIQINKAIGARLLACHTHLKKKKNPQSQEDP</sequence>